<keyword evidence="8" id="KW-1185">Reference proteome</keyword>
<dbReference type="Proteomes" id="UP001301152">
    <property type="component" value="Unassembled WGS sequence"/>
</dbReference>
<reference evidence="7 8" key="1">
    <citation type="submission" date="2022-11" db="EMBL/GenBank/DDBJ databases">
        <title>Genome sequencing of Acetobacter type strain.</title>
        <authorList>
            <person name="Heo J."/>
            <person name="Lee D."/>
            <person name="Han B.-H."/>
            <person name="Hong S.-B."/>
            <person name="Kwon S.-W."/>
        </authorList>
    </citation>
    <scope>NUCLEOTIDE SEQUENCE [LARGE SCALE GENOMIC DNA]</scope>
    <source>
        <strain evidence="7 8">KACC 21253</strain>
    </source>
</reference>
<keyword evidence="1" id="KW-0813">Transport</keyword>
<dbReference type="SUPFAM" id="SSF52540">
    <property type="entry name" value="P-loop containing nucleoside triphosphate hydrolases"/>
    <property type="match status" value="1"/>
</dbReference>
<accession>A0ABT3QCJ0</accession>
<dbReference type="EMBL" id="JAPIUZ010000001">
    <property type="protein sequence ID" value="MCX2562980.1"/>
    <property type="molecule type" value="Genomic_DNA"/>
</dbReference>
<evidence type="ECO:0000259" key="6">
    <source>
        <dbReference type="PROSITE" id="PS50893"/>
    </source>
</evidence>
<evidence type="ECO:0000313" key="8">
    <source>
        <dbReference type="Proteomes" id="UP001301152"/>
    </source>
</evidence>
<evidence type="ECO:0000256" key="2">
    <source>
        <dbReference type="ARBA" id="ARBA00022475"/>
    </source>
</evidence>
<keyword evidence="2" id="KW-1003">Cell membrane</keyword>
<dbReference type="Pfam" id="PF08402">
    <property type="entry name" value="TOBE_2"/>
    <property type="match status" value="1"/>
</dbReference>
<keyword evidence="4" id="KW-1278">Translocase</keyword>
<keyword evidence="5" id="KW-0472">Membrane</keyword>
<protein>
    <submittedName>
        <fullName evidence="7">TOBE domain-containing protein</fullName>
    </submittedName>
</protein>
<evidence type="ECO:0000256" key="4">
    <source>
        <dbReference type="ARBA" id="ARBA00022967"/>
    </source>
</evidence>
<evidence type="ECO:0000313" key="7">
    <source>
        <dbReference type="EMBL" id="MCX2562980.1"/>
    </source>
</evidence>
<dbReference type="InterPro" id="IPR003439">
    <property type="entry name" value="ABC_transporter-like_ATP-bd"/>
</dbReference>
<dbReference type="RefSeq" id="WP_173559946.1">
    <property type="nucleotide sequence ID" value="NZ_JAPIUZ010000001.1"/>
</dbReference>
<sequence>MRNTHGAFSIALSGFQTQHKAASLTLSVPQGTCMALLGIGQETSYFDTLTQTLAGHIPSLGGTLTVSAEDVTQAPPGKRRLGTLSHNTPLFSHLKVRENIALPLKADLSLSPSEIQHRTTQAIALLGLDAVQDQSPSALMAELTFRVCLARLLVLNPGAIVLNNPFMHMDQATAMRLLSLLEKLQRAIGLSILLLTQSRTEAVMAADTIGIIKDGTLLQTGTAETLLSRPAHENVLTALGDANTLTGKVLSIEDDYAILRLPSGETVEAMSAPDLAADDLATICILPERLSVIFPRTAGAPAEEPDLLVSTLVSARHTGNAIHMRFRLRDGTEITVCRPPVHQPRELQAGREAFLAWQTSSATAFPMDQRPLSS</sequence>
<evidence type="ECO:0000256" key="5">
    <source>
        <dbReference type="ARBA" id="ARBA00023136"/>
    </source>
</evidence>
<gene>
    <name evidence="7" type="ORF">OQ497_03205</name>
</gene>
<feature type="domain" description="ABC transporter" evidence="6">
    <location>
        <begin position="1"/>
        <end position="239"/>
    </location>
</feature>
<organism evidence="7 8">
    <name type="scientific">Acetobacter thailandicus</name>
    <dbReference type="NCBI Taxonomy" id="1502842"/>
    <lineage>
        <taxon>Bacteria</taxon>
        <taxon>Pseudomonadati</taxon>
        <taxon>Pseudomonadota</taxon>
        <taxon>Alphaproteobacteria</taxon>
        <taxon>Acetobacterales</taxon>
        <taxon>Acetobacteraceae</taxon>
        <taxon>Acetobacter</taxon>
    </lineage>
</organism>
<evidence type="ECO:0000256" key="3">
    <source>
        <dbReference type="ARBA" id="ARBA00022519"/>
    </source>
</evidence>
<dbReference type="PANTHER" id="PTHR42781:SF1">
    <property type="entry name" value="THIAMINE IMPORT ATP-BINDING PROTEIN THIQ"/>
    <property type="match status" value="1"/>
</dbReference>
<dbReference type="InterPro" id="IPR027417">
    <property type="entry name" value="P-loop_NTPase"/>
</dbReference>
<dbReference type="PROSITE" id="PS50893">
    <property type="entry name" value="ABC_TRANSPORTER_2"/>
    <property type="match status" value="1"/>
</dbReference>
<keyword evidence="3" id="KW-0997">Cell inner membrane</keyword>
<dbReference type="InterPro" id="IPR008995">
    <property type="entry name" value="Mo/tungstate-bd_C_term_dom"/>
</dbReference>
<proteinExistence type="predicted"/>
<dbReference type="InterPro" id="IPR013611">
    <property type="entry name" value="Transp-assoc_OB_typ2"/>
</dbReference>
<dbReference type="Pfam" id="PF00005">
    <property type="entry name" value="ABC_tran"/>
    <property type="match status" value="1"/>
</dbReference>
<name>A0ABT3QCJ0_9PROT</name>
<evidence type="ECO:0000256" key="1">
    <source>
        <dbReference type="ARBA" id="ARBA00022448"/>
    </source>
</evidence>
<dbReference type="PANTHER" id="PTHR42781">
    <property type="entry name" value="SPERMIDINE/PUTRESCINE IMPORT ATP-BINDING PROTEIN POTA"/>
    <property type="match status" value="1"/>
</dbReference>
<comment type="caution">
    <text evidence="7">The sequence shown here is derived from an EMBL/GenBank/DDBJ whole genome shotgun (WGS) entry which is preliminary data.</text>
</comment>
<dbReference type="InterPro" id="IPR050093">
    <property type="entry name" value="ABC_SmlMolc_Importer"/>
</dbReference>
<dbReference type="Gene3D" id="3.40.50.300">
    <property type="entry name" value="P-loop containing nucleotide triphosphate hydrolases"/>
    <property type="match status" value="1"/>
</dbReference>
<dbReference type="SUPFAM" id="SSF50331">
    <property type="entry name" value="MOP-like"/>
    <property type="match status" value="1"/>
</dbReference>